<evidence type="ECO:0000256" key="7">
    <source>
        <dbReference type="ARBA" id="ARBA00023288"/>
    </source>
</evidence>
<keyword evidence="4" id="KW-0547">Nucleotide-binding</keyword>
<feature type="compositionally biased region" description="Polar residues" evidence="10">
    <location>
        <begin position="196"/>
        <end position="205"/>
    </location>
</feature>
<evidence type="ECO:0000256" key="3">
    <source>
        <dbReference type="ARBA" id="ARBA00022481"/>
    </source>
</evidence>
<reference evidence="12" key="1">
    <citation type="submission" date="2022-11" db="UniProtKB">
        <authorList>
            <consortium name="WormBaseParasite"/>
        </authorList>
    </citation>
    <scope>IDENTIFICATION</scope>
</reference>
<evidence type="ECO:0000256" key="4">
    <source>
        <dbReference type="ARBA" id="ARBA00022741"/>
    </source>
</evidence>
<evidence type="ECO:0000256" key="1">
    <source>
        <dbReference type="ARBA" id="ARBA00004193"/>
    </source>
</evidence>
<dbReference type="WBParaSite" id="ACRNAN_scaffold55.g31773.t1">
    <property type="protein sequence ID" value="ACRNAN_scaffold55.g31773.t1"/>
    <property type="gene ID" value="ACRNAN_scaffold55.g31773"/>
</dbReference>
<organism evidence="11 12">
    <name type="scientific">Acrobeloides nanus</name>
    <dbReference type="NCBI Taxonomy" id="290746"/>
    <lineage>
        <taxon>Eukaryota</taxon>
        <taxon>Metazoa</taxon>
        <taxon>Ecdysozoa</taxon>
        <taxon>Nematoda</taxon>
        <taxon>Chromadorea</taxon>
        <taxon>Rhabditida</taxon>
        <taxon>Tylenchina</taxon>
        <taxon>Cephalobomorpha</taxon>
        <taxon>Cephaloboidea</taxon>
        <taxon>Cephalobidae</taxon>
        <taxon>Acrobeloides</taxon>
    </lineage>
</organism>
<dbReference type="PANTHER" id="PTHR46149">
    <property type="entry name" value="MIP08469P"/>
    <property type="match status" value="1"/>
</dbReference>
<dbReference type="AlphaFoldDB" id="A0A914E4S5"/>
<keyword evidence="3" id="KW-0488">Methylation</keyword>
<dbReference type="InterPro" id="IPR005225">
    <property type="entry name" value="Small_GTP-bd"/>
</dbReference>
<evidence type="ECO:0000256" key="2">
    <source>
        <dbReference type="ARBA" id="ARBA00022475"/>
    </source>
</evidence>
<dbReference type="SUPFAM" id="SSF52540">
    <property type="entry name" value="P-loop containing nucleoside triphosphate hydrolases"/>
    <property type="match status" value="1"/>
</dbReference>
<keyword evidence="6" id="KW-0472">Membrane</keyword>
<keyword evidence="5" id="KW-0342">GTP-binding</keyword>
<evidence type="ECO:0000256" key="10">
    <source>
        <dbReference type="SAM" id="MobiDB-lite"/>
    </source>
</evidence>
<proteinExistence type="inferred from homology"/>
<protein>
    <submittedName>
        <fullName evidence="12">Uncharacterized protein</fullName>
    </submittedName>
</protein>
<dbReference type="PROSITE" id="PS51419">
    <property type="entry name" value="RAB"/>
    <property type="match status" value="1"/>
</dbReference>
<accession>A0A914E4S5</accession>
<dbReference type="NCBIfam" id="TIGR00231">
    <property type="entry name" value="small_GTP"/>
    <property type="match status" value="1"/>
</dbReference>
<dbReference type="GO" id="GO:0005886">
    <property type="term" value="C:plasma membrane"/>
    <property type="evidence" value="ECO:0007669"/>
    <property type="project" value="UniProtKB-SubCell"/>
</dbReference>
<dbReference type="FunFam" id="3.40.50.300:FF:000475">
    <property type="entry name" value="GTP-binding protein Rhes"/>
    <property type="match status" value="1"/>
</dbReference>
<dbReference type="InterPro" id="IPR052236">
    <property type="entry name" value="Small_GTPase_RasD"/>
</dbReference>
<dbReference type="InterPro" id="IPR027417">
    <property type="entry name" value="P-loop_NTPase"/>
</dbReference>
<keyword evidence="11" id="KW-1185">Reference proteome</keyword>
<sequence length="344" mass="39034">MKDISDERYRLVVLGSSKVGKTSIIKQFLSKEFPERYKETIEDLHSRDFRIQGETLHLDVLDTNFDFPDMRKVAIASAHAFMLVFAVDNVQSFKEMSDLWSEICERRDNIQSIPIVVVGNKADLPTKKIYEATATAWTSRLNADVRYVEASAKTNININTIFSKLLELSGFPFEKPDEEEDDQNEKPVLQKRGSRTALSKRNSGGSVKTPPPKTPPSTKNSLPSSPHNKSPPQQFSPTDKTHAPARNTLSVDNHTMEILQQQLNTSLTLLPMDMVANLRRNRSLRVKAIEKNCDENVQNGTNGHAPLSRTGSLIRRTKHMSLRLRKNHDKQEIEPQDDQECRIS</sequence>
<evidence type="ECO:0000313" key="11">
    <source>
        <dbReference type="Proteomes" id="UP000887540"/>
    </source>
</evidence>
<comment type="subcellular location">
    <subcellularLocation>
        <location evidence="1">Cell membrane</location>
        <topology evidence="1">Lipid-anchor</topology>
    </subcellularLocation>
</comment>
<dbReference type="PANTHER" id="PTHR46149:SF7">
    <property type="entry name" value="GTP-BINDING PROTEIN DI-RAS2"/>
    <property type="match status" value="1"/>
</dbReference>
<dbReference type="PRINTS" id="PR00449">
    <property type="entry name" value="RASTRNSFRMNG"/>
</dbReference>
<dbReference type="GO" id="GO:0005525">
    <property type="term" value="F:GTP binding"/>
    <property type="evidence" value="ECO:0007669"/>
    <property type="project" value="UniProtKB-KW"/>
</dbReference>
<comment type="similarity">
    <text evidence="9">Belongs to the small GTPase superfamily. RasD family.</text>
</comment>
<keyword evidence="8" id="KW-0636">Prenylation</keyword>
<dbReference type="SMART" id="SM00174">
    <property type="entry name" value="RHO"/>
    <property type="match status" value="1"/>
</dbReference>
<keyword evidence="7" id="KW-0449">Lipoprotein</keyword>
<dbReference type="Gene3D" id="3.40.50.300">
    <property type="entry name" value="P-loop containing nucleotide triphosphate hydrolases"/>
    <property type="match status" value="1"/>
</dbReference>
<feature type="compositionally biased region" description="Polar residues" evidence="10">
    <location>
        <begin position="227"/>
        <end position="238"/>
    </location>
</feature>
<dbReference type="Proteomes" id="UP000887540">
    <property type="component" value="Unplaced"/>
</dbReference>
<keyword evidence="2" id="KW-1003">Cell membrane</keyword>
<feature type="region of interest" description="Disordered" evidence="10">
    <location>
        <begin position="174"/>
        <end position="246"/>
    </location>
</feature>
<dbReference type="PROSITE" id="PS51421">
    <property type="entry name" value="RAS"/>
    <property type="match status" value="1"/>
</dbReference>
<dbReference type="GO" id="GO:0003924">
    <property type="term" value="F:GTPase activity"/>
    <property type="evidence" value="ECO:0007669"/>
    <property type="project" value="InterPro"/>
</dbReference>
<dbReference type="SMART" id="SM00175">
    <property type="entry name" value="RAB"/>
    <property type="match status" value="1"/>
</dbReference>
<evidence type="ECO:0000313" key="12">
    <source>
        <dbReference type="WBParaSite" id="ACRNAN_scaffold55.g31773.t1"/>
    </source>
</evidence>
<dbReference type="SMART" id="SM00173">
    <property type="entry name" value="RAS"/>
    <property type="match status" value="1"/>
</dbReference>
<feature type="compositionally biased region" description="Low complexity" evidence="10">
    <location>
        <begin position="216"/>
        <end position="226"/>
    </location>
</feature>
<dbReference type="InterPro" id="IPR001806">
    <property type="entry name" value="Small_GTPase"/>
</dbReference>
<evidence type="ECO:0000256" key="9">
    <source>
        <dbReference type="ARBA" id="ARBA00038061"/>
    </source>
</evidence>
<evidence type="ECO:0000256" key="8">
    <source>
        <dbReference type="ARBA" id="ARBA00023289"/>
    </source>
</evidence>
<dbReference type="Pfam" id="PF00071">
    <property type="entry name" value="Ras"/>
    <property type="match status" value="1"/>
</dbReference>
<evidence type="ECO:0000256" key="6">
    <source>
        <dbReference type="ARBA" id="ARBA00023136"/>
    </source>
</evidence>
<name>A0A914E4S5_9BILA</name>
<evidence type="ECO:0000256" key="5">
    <source>
        <dbReference type="ARBA" id="ARBA00023134"/>
    </source>
</evidence>